<dbReference type="Gene3D" id="3.60.10.10">
    <property type="entry name" value="Endonuclease/exonuclease/phosphatase"/>
    <property type="match status" value="1"/>
</dbReference>
<evidence type="ECO:0000313" key="3">
    <source>
        <dbReference type="Proteomes" id="UP001552299"/>
    </source>
</evidence>
<keyword evidence="1" id="KW-0812">Transmembrane</keyword>
<organism evidence="2 3">
    <name type="scientific">Dendrobium thyrsiflorum</name>
    <name type="common">Pinecone-like raceme dendrobium</name>
    <name type="synonym">Orchid</name>
    <dbReference type="NCBI Taxonomy" id="117978"/>
    <lineage>
        <taxon>Eukaryota</taxon>
        <taxon>Viridiplantae</taxon>
        <taxon>Streptophyta</taxon>
        <taxon>Embryophyta</taxon>
        <taxon>Tracheophyta</taxon>
        <taxon>Spermatophyta</taxon>
        <taxon>Magnoliopsida</taxon>
        <taxon>Liliopsida</taxon>
        <taxon>Asparagales</taxon>
        <taxon>Orchidaceae</taxon>
        <taxon>Epidendroideae</taxon>
        <taxon>Malaxideae</taxon>
        <taxon>Dendrobiinae</taxon>
        <taxon>Dendrobium</taxon>
    </lineage>
</organism>
<dbReference type="PANTHER" id="PTHR35218">
    <property type="entry name" value="RNASE H DOMAIN-CONTAINING PROTEIN"/>
    <property type="match status" value="1"/>
</dbReference>
<feature type="transmembrane region" description="Helical" evidence="1">
    <location>
        <begin position="28"/>
        <end position="49"/>
    </location>
</feature>
<accession>A0ABD0UY39</accession>
<evidence type="ECO:0000313" key="2">
    <source>
        <dbReference type="EMBL" id="KAL0917450.1"/>
    </source>
</evidence>
<keyword evidence="1" id="KW-0472">Membrane</keyword>
<comment type="caution">
    <text evidence="2">The sequence shown here is derived from an EMBL/GenBank/DDBJ whole genome shotgun (WGS) entry which is preliminary data.</text>
</comment>
<keyword evidence="3" id="KW-1185">Reference proteome</keyword>
<reference evidence="2 3" key="1">
    <citation type="journal article" date="2024" name="Plant Biotechnol. J.">
        <title>Dendrobium thyrsiflorum genome and its molecular insights into genes involved in important horticultural traits.</title>
        <authorList>
            <person name="Chen B."/>
            <person name="Wang J.Y."/>
            <person name="Zheng P.J."/>
            <person name="Li K.L."/>
            <person name="Liang Y.M."/>
            <person name="Chen X.F."/>
            <person name="Zhang C."/>
            <person name="Zhao X."/>
            <person name="He X."/>
            <person name="Zhang G.Q."/>
            <person name="Liu Z.J."/>
            <person name="Xu Q."/>
        </authorList>
    </citation>
    <scope>NUCLEOTIDE SEQUENCE [LARGE SCALE GENOMIC DNA]</scope>
    <source>
        <strain evidence="2">GZMU011</strain>
    </source>
</reference>
<dbReference type="PANTHER" id="PTHR35218:SF7">
    <property type="entry name" value="ENDONUCLEASE_EXONUCLEASE_PHOSPHATASE"/>
    <property type="match status" value="1"/>
</dbReference>
<proteinExistence type="predicted"/>
<evidence type="ECO:0008006" key="4">
    <source>
        <dbReference type="Google" id="ProtNLM"/>
    </source>
</evidence>
<evidence type="ECO:0000256" key="1">
    <source>
        <dbReference type="SAM" id="Phobius"/>
    </source>
</evidence>
<keyword evidence="1" id="KW-1133">Transmembrane helix</keyword>
<protein>
    <recommendedName>
        <fullName evidence="4">Endonuclease/exonuclease/phosphatase domain-containing protein</fullName>
    </recommendedName>
</protein>
<dbReference type="AlphaFoldDB" id="A0ABD0UY39"/>
<sequence>MHSTPGRIWIKWNVATVDFKPEFTSKQLIHGIIYVATIPICVVTTVYAANSLVDRQLLWKQIQDIAVNINLPWAIIGDFNCCRSPLEKAVGTLLTNSKLGDFNSMIFNTGMHDLSFVGHYYTWHN</sequence>
<gene>
    <name evidence="2" type="ORF">M5K25_012511</name>
</gene>
<dbReference type="EMBL" id="JANQDX010000010">
    <property type="protein sequence ID" value="KAL0917450.1"/>
    <property type="molecule type" value="Genomic_DNA"/>
</dbReference>
<name>A0ABD0UY39_DENTH</name>
<dbReference type="Proteomes" id="UP001552299">
    <property type="component" value="Unassembled WGS sequence"/>
</dbReference>
<dbReference type="InterPro" id="IPR036691">
    <property type="entry name" value="Endo/exonu/phosph_ase_sf"/>
</dbReference>
<dbReference type="SUPFAM" id="SSF56219">
    <property type="entry name" value="DNase I-like"/>
    <property type="match status" value="1"/>
</dbReference>